<evidence type="ECO:0000313" key="9">
    <source>
        <dbReference type="EMBL" id="GGF47306.1"/>
    </source>
</evidence>
<organism evidence="9 10">
    <name type="scientific">Aliidongia dinghuensis</name>
    <dbReference type="NCBI Taxonomy" id="1867774"/>
    <lineage>
        <taxon>Bacteria</taxon>
        <taxon>Pseudomonadati</taxon>
        <taxon>Pseudomonadota</taxon>
        <taxon>Alphaproteobacteria</taxon>
        <taxon>Rhodospirillales</taxon>
        <taxon>Dongiaceae</taxon>
        <taxon>Aliidongia</taxon>
    </lineage>
</organism>
<accession>A0A8J2YZT3</accession>
<keyword evidence="4 8" id="KW-0812">Transmembrane</keyword>
<reference evidence="9" key="1">
    <citation type="journal article" date="2014" name="Int. J. Syst. Evol. Microbiol.">
        <title>Complete genome sequence of Corynebacterium casei LMG S-19264T (=DSM 44701T), isolated from a smear-ripened cheese.</title>
        <authorList>
            <consortium name="US DOE Joint Genome Institute (JGI-PGF)"/>
            <person name="Walter F."/>
            <person name="Albersmeier A."/>
            <person name="Kalinowski J."/>
            <person name="Ruckert C."/>
        </authorList>
    </citation>
    <scope>NUCLEOTIDE SEQUENCE</scope>
    <source>
        <strain evidence="9">CGMCC 1.15725</strain>
    </source>
</reference>
<sequence>MSAEPHRDGTDAAPTPDTPTPDTHAPDALASHRRHLGRGFNWLGGATIIAKVIDFSTIVAVLLFLTKEQVGIASLVVSIAMIVEAFDGLGTSEALVQAKTLTRRQLDTLFWFVVGAATLVAGVTLMAAPAIEAAYGVAGMAGYFVAAAVKQPLVGAALIPLALMNRDLQFERIAIVNVAATLAAALTRLGLAMAGAGAWAVVAGYAASGLYILIGAMAARPFWPRLRFALPEILPLVRFGIRAAASNIAEQIFKNVDYLLIGWFYGAAPLAIYRVGFDITMEPAMAVGTLVNRTALPVFARVAASKDALAQSLLWSLRRLVSLVAPLMAGLMLAATPLTALIRDQHGNSYAAAALPLQVLAAAGLLRVTSQLLTPVLMAAGRPGLAARLSVATLLLLTFGIAVAGFCFPAATGIVAVSAVWLGIYPLLIAWGVVYLRRHWGVRVTDLARAFAAPLVSTGVMVLLAVAAQRLVGSDDPRLQLGLVIAAMALTYGGLFRYARLRPA</sequence>
<keyword evidence="3" id="KW-1003">Cell membrane</keyword>
<evidence type="ECO:0000256" key="2">
    <source>
        <dbReference type="ARBA" id="ARBA00007430"/>
    </source>
</evidence>
<feature type="transmembrane region" description="Helical" evidence="8">
    <location>
        <begin position="320"/>
        <end position="342"/>
    </location>
</feature>
<dbReference type="PANTHER" id="PTHR30250">
    <property type="entry name" value="PST FAMILY PREDICTED COLANIC ACID TRANSPORTER"/>
    <property type="match status" value="1"/>
</dbReference>
<dbReference type="InterPro" id="IPR050833">
    <property type="entry name" value="Poly_Biosynth_Transport"/>
</dbReference>
<feature type="transmembrane region" description="Helical" evidence="8">
    <location>
        <begin position="137"/>
        <end position="161"/>
    </location>
</feature>
<feature type="transmembrane region" description="Helical" evidence="8">
    <location>
        <begin position="42"/>
        <end position="65"/>
    </location>
</feature>
<feature type="transmembrane region" description="Helical" evidence="8">
    <location>
        <begin position="109"/>
        <end position="131"/>
    </location>
</feature>
<evidence type="ECO:0000256" key="4">
    <source>
        <dbReference type="ARBA" id="ARBA00022692"/>
    </source>
</evidence>
<keyword evidence="10" id="KW-1185">Reference proteome</keyword>
<evidence type="ECO:0000313" key="10">
    <source>
        <dbReference type="Proteomes" id="UP000646365"/>
    </source>
</evidence>
<comment type="caution">
    <text evidence="9">The sequence shown here is derived from an EMBL/GenBank/DDBJ whole genome shotgun (WGS) entry which is preliminary data.</text>
</comment>
<dbReference type="PANTHER" id="PTHR30250:SF10">
    <property type="entry name" value="LIPOPOLYSACCHARIDE BIOSYNTHESIS PROTEIN WZXC"/>
    <property type="match status" value="1"/>
</dbReference>
<feature type="transmembrane region" description="Helical" evidence="8">
    <location>
        <begin position="71"/>
        <end position="89"/>
    </location>
</feature>
<keyword evidence="6 8" id="KW-0472">Membrane</keyword>
<feature type="transmembrane region" description="Helical" evidence="8">
    <location>
        <begin position="173"/>
        <end position="191"/>
    </location>
</feature>
<evidence type="ECO:0000256" key="5">
    <source>
        <dbReference type="ARBA" id="ARBA00022989"/>
    </source>
</evidence>
<dbReference type="GO" id="GO:0005886">
    <property type="term" value="C:plasma membrane"/>
    <property type="evidence" value="ECO:0007669"/>
    <property type="project" value="UniProtKB-SubCell"/>
</dbReference>
<feature type="transmembrane region" description="Helical" evidence="8">
    <location>
        <begin position="448"/>
        <end position="467"/>
    </location>
</feature>
<dbReference type="Pfam" id="PF13440">
    <property type="entry name" value="Polysacc_synt_3"/>
    <property type="match status" value="1"/>
</dbReference>
<feature type="region of interest" description="Disordered" evidence="7">
    <location>
        <begin position="1"/>
        <end position="27"/>
    </location>
</feature>
<comment type="similarity">
    <text evidence="2">Belongs to the polysaccharide synthase family.</text>
</comment>
<feature type="transmembrane region" description="Helical" evidence="8">
    <location>
        <begin position="417"/>
        <end position="436"/>
    </location>
</feature>
<dbReference type="AlphaFoldDB" id="A0A8J2YZT3"/>
<comment type="subcellular location">
    <subcellularLocation>
        <location evidence="1">Cell membrane</location>
        <topology evidence="1">Multi-pass membrane protein</topology>
    </subcellularLocation>
</comment>
<evidence type="ECO:0000256" key="8">
    <source>
        <dbReference type="SAM" id="Phobius"/>
    </source>
</evidence>
<feature type="transmembrane region" description="Helical" evidence="8">
    <location>
        <begin position="389"/>
        <end position="411"/>
    </location>
</feature>
<gene>
    <name evidence="9" type="ORF">GCM10011611_62180</name>
</gene>
<dbReference type="Proteomes" id="UP000646365">
    <property type="component" value="Unassembled WGS sequence"/>
</dbReference>
<feature type="transmembrane region" description="Helical" evidence="8">
    <location>
        <begin position="348"/>
        <end position="368"/>
    </location>
</feature>
<keyword evidence="5 8" id="KW-1133">Transmembrane helix</keyword>
<dbReference type="EMBL" id="BMJQ01000025">
    <property type="protein sequence ID" value="GGF47306.1"/>
    <property type="molecule type" value="Genomic_DNA"/>
</dbReference>
<evidence type="ECO:0000256" key="1">
    <source>
        <dbReference type="ARBA" id="ARBA00004651"/>
    </source>
</evidence>
<protein>
    <submittedName>
        <fullName evidence="9">Lipopolysaccharide biosynthesis protein</fullName>
    </submittedName>
</protein>
<proteinExistence type="inferred from homology"/>
<evidence type="ECO:0000256" key="3">
    <source>
        <dbReference type="ARBA" id="ARBA00022475"/>
    </source>
</evidence>
<reference evidence="9" key="2">
    <citation type="submission" date="2020-09" db="EMBL/GenBank/DDBJ databases">
        <authorList>
            <person name="Sun Q."/>
            <person name="Zhou Y."/>
        </authorList>
    </citation>
    <scope>NUCLEOTIDE SEQUENCE</scope>
    <source>
        <strain evidence="9">CGMCC 1.15725</strain>
    </source>
</reference>
<evidence type="ECO:0000256" key="6">
    <source>
        <dbReference type="ARBA" id="ARBA00023136"/>
    </source>
</evidence>
<feature type="transmembrane region" description="Helical" evidence="8">
    <location>
        <begin position="479"/>
        <end position="499"/>
    </location>
</feature>
<feature type="transmembrane region" description="Helical" evidence="8">
    <location>
        <begin position="197"/>
        <end position="219"/>
    </location>
</feature>
<evidence type="ECO:0000256" key="7">
    <source>
        <dbReference type="SAM" id="MobiDB-lite"/>
    </source>
</evidence>
<feature type="compositionally biased region" description="Basic and acidic residues" evidence="7">
    <location>
        <begin position="1"/>
        <end position="10"/>
    </location>
</feature>
<feature type="compositionally biased region" description="Low complexity" evidence="7">
    <location>
        <begin position="11"/>
        <end position="27"/>
    </location>
</feature>
<dbReference type="RefSeq" id="WP_189052094.1">
    <property type="nucleotide sequence ID" value="NZ_BMJQ01000025.1"/>
</dbReference>
<name>A0A8J2YZT3_9PROT</name>